<evidence type="ECO:0000256" key="4">
    <source>
        <dbReference type="ARBA" id="ARBA00022989"/>
    </source>
</evidence>
<dbReference type="EMBL" id="JBHSPB010000005">
    <property type="protein sequence ID" value="MFC5720617.1"/>
    <property type="molecule type" value="Genomic_DNA"/>
</dbReference>
<gene>
    <name evidence="10" type="ORF">ACFP1Z_10630</name>
</gene>
<comment type="subcellular location">
    <subcellularLocation>
        <location evidence="1">Cell membrane</location>
        <topology evidence="1">Multi-pass membrane protein</topology>
    </subcellularLocation>
</comment>
<keyword evidence="2" id="KW-0813">Transport</keyword>
<protein>
    <submittedName>
        <fullName evidence="10">MFS transporter</fullName>
    </submittedName>
</protein>
<dbReference type="Proteomes" id="UP001596083">
    <property type="component" value="Unassembled WGS sequence"/>
</dbReference>
<keyword evidence="5 8" id="KW-0472">Membrane</keyword>
<dbReference type="PANTHER" id="PTHR42718:SF9">
    <property type="entry name" value="MAJOR FACILITATOR SUPERFAMILY MULTIDRUG TRANSPORTER MFSC"/>
    <property type="match status" value="1"/>
</dbReference>
<name>A0ABW0YXY9_9ACTN</name>
<feature type="transmembrane region" description="Helical" evidence="8">
    <location>
        <begin position="306"/>
        <end position="326"/>
    </location>
</feature>
<feature type="transmembrane region" description="Helical" evidence="8">
    <location>
        <begin position="445"/>
        <end position="467"/>
    </location>
</feature>
<feature type="domain" description="Major facilitator superfamily (MFS) profile" evidence="9">
    <location>
        <begin position="24"/>
        <end position="472"/>
    </location>
</feature>
<feature type="transmembrane region" description="Helical" evidence="8">
    <location>
        <begin position="276"/>
        <end position="294"/>
    </location>
</feature>
<feature type="transmembrane region" description="Helical" evidence="8">
    <location>
        <begin position="23"/>
        <end position="46"/>
    </location>
</feature>
<keyword evidence="6" id="KW-0046">Antibiotic resistance</keyword>
<evidence type="ECO:0000256" key="1">
    <source>
        <dbReference type="ARBA" id="ARBA00004651"/>
    </source>
</evidence>
<dbReference type="RefSeq" id="WP_390315771.1">
    <property type="nucleotide sequence ID" value="NZ_JBHSPB010000005.1"/>
</dbReference>
<evidence type="ECO:0000256" key="2">
    <source>
        <dbReference type="ARBA" id="ARBA00022448"/>
    </source>
</evidence>
<dbReference type="PROSITE" id="PS50850">
    <property type="entry name" value="MFS"/>
    <property type="match status" value="1"/>
</dbReference>
<dbReference type="InterPro" id="IPR011701">
    <property type="entry name" value="MFS"/>
</dbReference>
<organism evidence="10 11">
    <name type="scientific">Streptomyces gamaensis</name>
    <dbReference type="NCBI Taxonomy" id="1763542"/>
    <lineage>
        <taxon>Bacteria</taxon>
        <taxon>Bacillati</taxon>
        <taxon>Actinomycetota</taxon>
        <taxon>Actinomycetes</taxon>
        <taxon>Kitasatosporales</taxon>
        <taxon>Streptomycetaceae</taxon>
        <taxon>Streptomyces</taxon>
    </lineage>
</organism>
<evidence type="ECO:0000256" key="3">
    <source>
        <dbReference type="ARBA" id="ARBA00022692"/>
    </source>
</evidence>
<dbReference type="PANTHER" id="PTHR42718">
    <property type="entry name" value="MAJOR FACILITATOR SUPERFAMILY MULTIDRUG TRANSPORTER MFSC"/>
    <property type="match status" value="1"/>
</dbReference>
<keyword evidence="3 8" id="KW-0812">Transmembrane</keyword>
<dbReference type="Gene3D" id="1.20.1250.20">
    <property type="entry name" value="MFS general substrate transporter like domains"/>
    <property type="match status" value="2"/>
</dbReference>
<feature type="transmembrane region" description="Helical" evidence="8">
    <location>
        <begin position="210"/>
        <end position="228"/>
    </location>
</feature>
<evidence type="ECO:0000259" key="9">
    <source>
        <dbReference type="PROSITE" id="PS50850"/>
    </source>
</evidence>
<feature type="transmembrane region" description="Helical" evidence="8">
    <location>
        <begin position="58"/>
        <end position="77"/>
    </location>
</feature>
<evidence type="ECO:0000313" key="11">
    <source>
        <dbReference type="Proteomes" id="UP001596083"/>
    </source>
</evidence>
<keyword evidence="11" id="KW-1185">Reference proteome</keyword>
<reference evidence="11" key="1">
    <citation type="journal article" date="2019" name="Int. J. Syst. Evol. Microbiol.">
        <title>The Global Catalogue of Microorganisms (GCM) 10K type strain sequencing project: providing services to taxonomists for standard genome sequencing and annotation.</title>
        <authorList>
            <consortium name="The Broad Institute Genomics Platform"/>
            <consortium name="The Broad Institute Genome Sequencing Center for Infectious Disease"/>
            <person name="Wu L."/>
            <person name="Ma J."/>
        </authorList>
    </citation>
    <scope>NUCLEOTIDE SEQUENCE [LARGE SCALE GENOMIC DNA]</scope>
    <source>
        <strain evidence="11">CGMCC 4.7304</strain>
    </source>
</reference>
<dbReference type="Pfam" id="PF07690">
    <property type="entry name" value="MFS_1"/>
    <property type="match status" value="2"/>
</dbReference>
<feature type="region of interest" description="Disordered" evidence="7">
    <location>
        <begin position="473"/>
        <end position="518"/>
    </location>
</feature>
<dbReference type="CDD" id="cd17504">
    <property type="entry name" value="MFS_MMR_MDR_like"/>
    <property type="match status" value="1"/>
</dbReference>
<comment type="caution">
    <text evidence="10">The sequence shown here is derived from an EMBL/GenBank/DDBJ whole genome shotgun (WGS) entry which is preliminary data.</text>
</comment>
<sequence length="518" mass="52505">MQTADPQPVTASDNLPTPWRQRALVPVLVYLGMVAAMVSSLGAPLVPRIAVVDHVSPATAQWSLTIALLVGAVATPTMGRLGDGPRRRAVTLGAVAVVCVGSVLAALPLGFGALLAGRALQGVGLGLIPLAIATVRENLPAERSRSAVGILSITLVAGVGLGYPVTGLLTQLFGLHAGFWLAAVVSALALGAAALVLPPTRHLAPHPLDVLGAVLLGAALAGVLLVLGEGESWGWTSPRLLAVAVLSLVLLLWWILHELRCPHPLVELRLVRHPVVLTADVIGLIAGLGMYLLVSLVTRYAQTPAAAGYGFGASVVVTGLILLPFSAASVVSSRLAGLLARRLSTKAVLPVGCAVSLAAMACFGFARDSLWELFLAMGIAGLGVGCTFAAMPGLIVGAVPAHETGSAISFNQVLRCVGYSAGSALSATVLQAHTPAGRTLPSADGYGTAALLGCVVWLVTIVVSVVLPARSRTADGSGAEGQAFRAGEGAAVRTVPGDDTPAPAAGSARAVPEERRSP</sequence>
<proteinExistence type="predicted"/>
<feature type="transmembrane region" description="Helical" evidence="8">
    <location>
        <begin position="240"/>
        <end position="256"/>
    </location>
</feature>
<keyword evidence="4 8" id="KW-1133">Transmembrane helix</keyword>
<evidence type="ECO:0000256" key="8">
    <source>
        <dbReference type="SAM" id="Phobius"/>
    </source>
</evidence>
<evidence type="ECO:0000256" key="5">
    <source>
        <dbReference type="ARBA" id="ARBA00023136"/>
    </source>
</evidence>
<dbReference type="SUPFAM" id="SSF103473">
    <property type="entry name" value="MFS general substrate transporter"/>
    <property type="match status" value="2"/>
</dbReference>
<feature type="transmembrane region" description="Helical" evidence="8">
    <location>
        <begin position="347"/>
        <end position="367"/>
    </location>
</feature>
<feature type="transmembrane region" description="Helical" evidence="8">
    <location>
        <begin position="373"/>
        <end position="401"/>
    </location>
</feature>
<feature type="transmembrane region" description="Helical" evidence="8">
    <location>
        <begin position="177"/>
        <end position="198"/>
    </location>
</feature>
<feature type="transmembrane region" description="Helical" evidence="8">
    <location>
        <begin position="89"/>
        <end position="109"/>
    </location>
</feature>
<dbReference type="InterPro" id="IPR036259">
    <property type="entry name" value="MFS_trans_sf"/>
</dbReference>
<evidence type="ECO:0000256" key="6">
    <source>
        <dbReference type="ARBA" id="ARBA00023251"/>
    </source>
</evidence>
<evidence type="ECO:0000256" key="7">
    <source>
        <dbReference type="SAM" id="MobiDB-lite"/>
    </source>
</evidence>
<dbReference type="InterPro" id="IPR020846">
    <property type="entry name" value="MFS_dom"/>
</dbReference>
<accession>A0ABW0YXY9</accession>
<feature type="transmembrane region" description="Helical" evidence="8">
    <location>
        <begin position="147"/>
        <end position="165"/>
    </location>
</feature>
<evidence type="ECO:0000313" key="10">
    <source>
        <dbReference type="EMBL" id="MFC5720617.1"/>
    </source>
</evidence>